<evidence type="ECO:0000313" key="6">
    <source>
        <dbReference type="EMBL" id="BBJ04588.1"/>
    </source>
</evidence>
<reference evidence="6" key="1">
    <citation type="submission" date="2019-03" db="EMBL/GenBank/DDBJ databases">
        <title>Whole genome analysis of nitrate-reducing bacteria Marinobacter hydrocarbonoclasticus YB03.</title>
        <authorList>
            <person name="Azam A.H."/>
            <person name="Yuk S.R."/>
            <person name="Kamarisima K."/>
            <person name="Miyanaga K."/>
            <person name="Tanji Y."/>
        </authorList>
    </citation>
    <scope>NUCLEOTIDE SEQUENCE</scope>
    <source>
        <strain evidence="6">YB03</strain>
    </source>
</reference>
<feature type="domain" description="Photosynthesis system II assembly factor Ycf48/Hcf136-like" evidence="5">
    <location>
        <begin position="94"/>
        <end position="229"/>
    </location>
</feature>
<evidence type="ECO:0000256" key="1">
    <source>
        <dbReference type="ARBA" id="ARBA00022531"/>
    </source>
</evidence>
<keyword evidence="4" id="KW-0812">Transmembrane</keyword>
<evidence type="ECO:0000259" key="5">
    <source>
        <dbReference type="Pfam" id="PF14870"/>
    </source>
</evidence>
<protein>
    <recommendedName>
        <fullName evidence="5">Photosynthesis system II assembly factor Ycf48/Hcf136-like domain-containing protein</fullName>
    </recommendedName>
</protein>
<dbReference type="InterPro" id="IPR015943">
    <property type="entry name" value="WD40/YVTN_repeat-like_dom_sf"/>
</dbReference>
<evidence type="ECO:0000256" key="3">
    <source>
        <dbReference type="SAM" id="MobiDB-lite"/>
    </source>
</evidence>
<dbReference type="Gene3D" id="2.130.10.10">
    <property type="entry name" value="YVTN repeat-like/Quinoprotein amine dehydrogenase"/>
    <property type="match status" value="1"/>
</dbReference>
<keyword evidence="4" id="KW-1133">Transmembrane helix</keyword>
<dbReference type="PROSITE" id="PS51257">
    <property type="entry name" value="PROKAR_LIPOPROTEIN"/>
    <property type="match status" value="1"/>
</dbReference>
<dbReference type="GO" id="GO:0009523">
    <property type="term" value="C:photosystem II"/>
    <property type="evidence" value="ECO:0007669"/>
    <property type="project" value="UniProtKB-KW"/>
</dbReference>
<keyword evidence="1" id="KW-0602">Photosynthesis</keyword>
<organism evidence="6">
    <name type="scientific">Marinobacter nauticus</name>
    <name type="common">Marinobacter hydrocarbonoclasticus</name>
    <name type="synonym">Marinobacter aquaeolei</name>
    <dbReference type="NCBI Taxonomy" id="2743"/>
    <lineage>
        <taxon>Bacteria</taxon>
        <taxon>Pseudomonadati</taxon>
        <taxon>Pseudomonadota</taxon>
        <taxon>Gammaproteobacteria</taxon>
        <taxon>Pseudomonadales</taxon>
        <taxon>Marinobacteraceae</taxon>
        <taxon>Marinobacter</taxon>
    </lineage>
</organism>
<keyword evidence="2" id="KW-0604">Photosystem II</keyword>
<dbReference type="GO" id="GO:0015979">
    <property type="term" value="P:photosynthesis"/>
    <property type="evidence" value="ECO:0007669"/>
    <property type="project" value="UniProtKB-KW"/>
</dbReference>
<dbReference type="Pfam" id="PF14870">
    <property type="entry name" value="PSII_BNR"/>
    <property type="match status" value="1"/>
</dbReference>
<feature type="region of interest" description="Disordered" evidence="3">
    <location>
        <begin position="551"/>
        <end position="575"/>
    </location>
</feature>
<sequence>MQEHGRFEDKGIMLKIRAIGVFAAGLLALGVLGGCSNSDNTDASGDDQRGASDSRLAATSEVFPSQVFIDLDRAGSRIVAVGESGAIRVSDDNGSSWRVVSSGVNSTLTAVSFVSDQTGWAVGHDGTVLRTDNGGDTWESLQLDQQIDSEQALMDVAFDSQGQGIIVGPNRFVLTTVDGGENWTRERLAARSYGSDLNGVAILESGHQLIVTDGSDILSRSEWGADWQVFREGHKPLLGVIGLGGSEALAFGAEGTVMQSPDGGVSWNSIKSASKVGYFGGRLLSDGSVILVGSEGIVALRAAGGEMFYPELDLPLGALTAVAEGENNRLLLAGIQGVGYRQDNQYWFHGVENGTTGQLMARSLLGRVETSAVLQLAESDSRSYRWQGSDRAVEWVEIALSAAGAGDDVLTPAVFNGMGEFFQEIRSDSGLPLKELRSVWDGRYFSYLLLQGPYGYLQSYPIVPDKPEYSEAERPYLERRLEQAALLGSVVSSDYSTVTIFADVPSHVVAGRGRADQESIHEFLAGLTETPEESSRPFNVSGIETIRLEEVDHGPKVENGADSEETNEEQGANEPGDYLYVISRSQSYGCEKPRILKLADSLAGYLKKEGAPGPVLSVADLAKLNQVSRKDENWKWYTTSGYRSYGNEVYRLWEQSYCPNPLAIVFGRRGDEEQSEALEGLLELFGGQVGLDGAAEQLEMKTYRVQRSAI</sequence>
<dbReference type="SUPFAM" id="SSF110296">
    <property type="entry name" value="Oligoxyloglucan reducing end-specific cellobiohydrolase"/>
    <property type="match status" value="1"/>
</dbReference>
<proteinExistence type="predicted"/>
<dbReference type="InterPro" id="IPR028203">
    <property type="entry name" value="PSII_CF48-like_dom"/>
</dbReference>
<evidence type="ECO:0000256" key="2">
    <source>
        <dbReference type="ARBA" id="ARBA00023276"/>
    </source>
</evidence>
<dbReference type="PANTHER" id="PTHR47199:SF2">
    <property type="entry name" value="PHOTOSYSTEM II STABILITY_ASSEMBLY FACTOR HCF136, CHLOROPLASTIC"/>
    <property type="match status" value="1"/>
</dbReference>
<gene>
    <name evidence="6" type="ORF">YBY_24370</name>
</gene>
<dbReference type="EMBL" id="AP019537">
    <property type="protein sequence ID" value="BBJ04588.1"/>
    <property type="molecule type" value="Genomic_DNA"/>
</dbReference>
<name>A0A455WGF9_MARNT</name>
<dbReference type="AlphaFoldDB" id="A0A455WGF9"/>
<accession>A0A455WGF9</accession>
<dbReference type="PANTHER" id="PTHR47199">
    <property type="entry name" value="PHOTOSYSTEM II STABILITY/ASSEMBLY FACTOR HCF136, CHLOROPLASTIC"/>
    <property type="match status" value="1"/>
</dbReference>
<keyword evidence="4" id="KW-0472">Membrane</keyword>
<evidence type="ECO:0000256" key="4">
    <source>
        <dbReference type="SAM" id="Phobius"/>
    </source>
</evidence>
<feature type="transmembrane region" description="Helical" evidence="4">
    <location>
        <begin position="12"/>
        <end position="32"/>
    </location>
</feature>